<dbReference type="InterPro" id="IPR015894">
    <property type="entry name" value="Guanylate-bd_N"/>
</dbReference>
<proteinExistence type="inferred from homology"/>
<sequence>MSRQALMSDPVCLIENDAANQLVINKEALQILTSITEPLVVVAIVGKYRTGKSYLMNNLAGCKKGFPLGSCIQSKTKGIWMWCVPHPLKVGHVLVLLDTEGLGDVEKGDSKNDAWIFCLAVLLSSNLVFNSLGTIDQQAMEQLHYVTELTKRIRLQASQKDGLNILECKRVFPSFTWCVRDFTLDLIYDGKEITEDEYLMISLKSKDPQNKKKIEDYNLPRRCILQYFHSHKCFTFATPASSKKLRNLENLTNDELDPDFVAQSESFCSYFFKSGSVKNLPGAIAVNGRMLGSLAVSYVEAIKSGAVPCMENAVVALAESENTQAVKDAVTKYEAEMNSHVKKFPTQTELEFFQLHLECEKMAVKLFLARSFKDDKQKHQCDLKVGQRENRAKERFSKMNEDASIRFCEKLLDELGQTLRKNISGNYYSKPGGHKMFLEEKMKIMETYDRKPGRGIKVLTNAGEFFWFGYFDLEFFILQSFSCFSRSLNNPDSLLKAGVNFLQTHLMLCPPNPPPPKNCILTPHLAGRVARFGPFSHRESSETGETALMPGEEACAELTAGMHRSPIDSRDQHMAVGSRYQVALLFVPGSGTKKSTYPRICTVKRRQQEKCTGTDFLACRLHFTGNNGPVSIMSMEVLCLHQLWLGLHHTLSHAMLPHDTLYICNKLLKKKNKTIYPQSPFISSYSKALKTQQEFLASIKDIEITIRNADQSLTEKEKEVAGKGAGSSNFKKKYKVGVYGAD</sequence>
<dbReference type="FunFam" id="3.40.50.300:FF:000422">
    <property type="entry name" value="Guanylate-binding protein 1"/>
    <property type="match status" value="1"/>
</dbReference>
<dbReference type="InterPro" id="IPR036543">
    <property type="entry name" value="Guanylate-bd_C_sf"/>
</dbReference>
<dbReference type="Gene3D" id="3.40.50.300">
    <property type="entry name" value="P-loop containing nucleotide triphosphate hydrolases"/>
    <property type="match status" value="1"/>
</dbReference>
<dbReference type="AlphaFoldDB" id="A0A8C5PXU1"/>
<dbReference type="PROSITE" id="PS51715">
    <property type="entry name" value="G_GB1_RHD3"/>
    <property type="match status" value="1"/>
</dbReference>
<dbReference type="Pfam" id="PF02841">
    <property type="entry name" value="GBP_C"/>
    <property type="match status" value="1"/>
</dbReference>
<name>A0A8C5PXU1_9ANUR</name>
<protein>
    <recommendedName>
        <fullName evidence="5">GB1/RHD3-type G domain-containing protein</fullName>
    </recommendedName>
</protein>
<evidence type="ECO:0000256" key="2">
    <source>
        <dbReference type="ARBA" id="ARBA00022801"/>
    </source>
</evidence>
<dbReference type="OrthoDB" id="2135133at2759"/>
<dbReference type="CDD" id="cd01851">
    <property type="entry name" value="GBP"/>
    <property type="match status" value="1"/>
</dbReference>
<dbReference type="InterPro" id="IPR027417">
    <property type="entry name" value="P-loop_NTPase"/>
</dbReference>
<dbReference type="InterPro" id="IPR003191">
    <property type="entry name" value="Guanylate-bd/ATL_C"/>
</dbReference>
<dbReference type="SUPFAM" id="SSF48340">
    <property type="entry name" value="Interferon-induced guanylate-binding protein 1 (GBP1), C-terminal domain"/>
    <property type="match status" value="1"/>
</dbReference>
<dbReference type="InterPro" id="IPR030386">
    <property type="entry name" value="G_GB1_RHD3_dom"/>
</dbReference>
<evidence type="ECO:0000313" key="7">
    <source>
        <dbReference type="Proteomes" id="UP000694569"/>
    </source>
</evidence>
<reference evidence="6" key="1">
    <citation type="submission" date="2025-08" db="UniProtKB">
        <authorList>
            <consortium name="Ensembl"/>
        </authorList>
    </citation>
    <scope>IDENTIFICATION</scope>
</reference>
<dbReference type="Gene3D" id="1.20.1000.10">
    <property type="entry name" value="Guanylate-binding protein, C-terminal domain"/>
    <property type="match status" value="1"/>
</dbReference>
<evidence type="ECO:0000256" key="4">
    <source>
        <dbReference type="PROSITE-ProRule" id="PRU01052"/>
    </source>
</evidence>
<keyword evidence="1" id="KW-0547">Nucleotide-binding</keyword>
<evidence type="ECO:0000313" key="6">
    <source>
        <dbReference type="Ensembl" id="ENSLLEP00000029586.1"/>
    </source>
</evidence>
<evidence type="ECO:0000256" key="3">
    <source>
        <dbReference type="ARBA" id="ARBA00023134"/>
    </source>
</evidence>
<feature type="domain" description="GB1/RHD3-type G" evidence="5">
    <location>
        <begin position="36"/>
        <end position="276"/>
    </location>
</feature>
<dbReference type="SUPFAM" id="SSF52540">
    <property type="entry name" value="P-loop containing nucleoside triphosphate hydrolases"/>
    <property type="match status" value="1"/>
</dbReference>
<dbReference type="GO" id="GO:0003924">
    <property type="term" value="F:GTPase activity"/>
    <property type="evidence" value="ECO:0007669"/>
    <property type="project" value="InterPro"/>
</dbReference>
<dbReference type="GeneTree" id="ENSGT00940000154265"/>
<dbReference type="Ensembl" id="ENSLLET00000030727.1">
    <property type="protein sequence ID" value="ENSLLEP00000029586.1"/>
    <property type="gene ID" value="ENSLLEG00000018531.1"/>
</dbReference>
<keyword evidence="2" id="KW-0378">Hydrolase</keyword>
<dbReference type="GO" id="GO:0005525">
    <property type="term" value="F:GTP binding"/>
    <property type="evidence" value="ECO:0007669"/>
    <property type="project" value="UniProtKB-KW"/>
</dbReference>
<dbReference type="Pfam" id="PF02263">
    <property type="entry name" value="GBP"/>
    <property type="match status" value="1"/>
</dbReference>
<evidence type="ECO:0000259" key="5">
    <source>
        <dbReference type="PROSITE" id="PS51715"/>
    </source>
</evidence>
<keyword evidence="3" id="KW-0342">GTP-binding</keyword>
<dbReference type="Proteomes" id="UP000694569">
    <property type="component" value="Unplaced"/>
</dbReference>
<accession>A0A8C5PXU1</accession>
<evidence type="ECO:0000256" key="1">
    <source>
        <dbReference type="ARBA" id="ARBA00022741"/>
    </source>
</evidence>
<comment type="similarity">
    <text evidence="4">Belongs to the TRAFAC class dynamin-like GTPase superfamily. GB1/RHD3 GTPase family.</text>
</comment>
<keyword evidence="7" id="KW-1185">Reference proteome</keyword>
<dbReference type="PANTHER" id="PTHR10751">
    <property type="entry name" value="GUANYLATE BINDING PROTEIN"/>
    <property type="match status" value="1"/>
</dbReference>
<reference evidence="6" key="2">
    <citation type="submission" date="2025-09" db="UniProtKB">
        <authorList>
            <consortium name="Ensembl"/>
        </authorList>
    </citation>
    <scope>IDENTIFICATION</scope>
</reference>
<organism evidence="6 7">
    <name type="scientific">Leptobrachium leishanense</name>
    <name type="common">Leishan spiny toad</name>
    <dbReference type="NCBI Taxonomy" id="445787"/>
    <lineage>
        <taxon>Eukaryota</taxon>
        <taxon>Metazoa</taxon>
        <taxon>Chordata</taxon>
        <taxon>Craniata</taxon>
        <taxon>Vertebrata</taxon>
        <taxon>Euteleostomi</taxon>
        <taxon>Amphibia</taxon>
        <taxon>Batrachia</taxon>
        <taxon>Anura</taxon>
        <taxon>Pelobatoidea</taxon>
        <taxon>Megophryidae</taxon>
        <taxon>Leptobrachium</taxon>
    </lineage>
</organism>